<name>A0A5D0MMW9_FLESI</name>
<proteinExistence type="predicted"/>
<gene>
    <name evidence="1" type="ORF">FXF49_09525</name>
</gene>
<dbReference type="Proteomes" id="UP000323337">
    <property type="component" value="Unassembled WGS sequence"/>
</dbReference>
<dbReference type="RefSeq" id="WP_303701662.1">
    <property type="nucleotide sequence ID" value="NZ_VSIV01000256.1"/>
</dbReference>
<reference evidence="1 2" key="1">
    <citation type="submission" date="2019-08" db="EMBL/GenBank/DDBJ databases">
        <title>Genomic characterization of a novel candidate phylum (ARYD3) from a high temperature, high salinity tertiary oil reservoir in north central Oklahoma, USA.</title>
        <authorList>
            <person name="Youssef N.H."/>
            <person name="Yadav A."/>
            <person name="Elshahed M.S."/>
        </authorList>
    </citation>
    <scope>NUCLEOTIDE SEQUENCE [LARGE SCALE GENOMIC DNA]</scope>
    <source>
        <strain evidence="1">ARYD1</strain>
    </source>
</reference>
<comment type="caution">
    <text evidence="1">The sequence shown here is derived from an EMBL/GenBank/DDBJ whole genome shotgun (WGS) entry which is preliminary data.</text>
</comment>
<dbReference type="SUPFAM" id="SSF53098">
    <property type="entry name" value="Ribonuclease H-like"/>
    <property type="match status" value="1"/>
</dbReference>
<evidence type="ECO:0000313" key="1">
    <source>
        <dbReference type="EMBL" id="TYB32821.1"/>
    </source>
</evidence>
<accession>A0A5D0MMW9</accession>
<dbReference type="EMBL" id="VSIV01000256">
    <property type="protein sequence ID" value="TYB32821.1"/>
    <property type="molecule type" value="Genomic_DNA"/>
</dbReference>
<dbReference type="AlphaFoldDB" id="A0A5D0MMW9"/>
<dbReference type="InterPro" id="IPR012337">
    <property type="entry name" value="RNaseH-like_sf"/>
</dbReference>
<protein>
    <submittedName>
        <fullName evidence="1">Transposase</fullName>
    </submittedName>
</protein>
<evidence type="ECO:0000313" key="2">
    <source>
        <dbReference type="Proteomes" id="UP000323337"/>
    </source>
</evidence>
<organism evidence="1 2">
    <name type="scientific">Flexistipes sinusarabici</name>
    <dbReference type="NCBI Taxonomy" id="2352"/>
    <lineage>
        <taxon>Bacteria</taxon>
        <taxon>Pseudomonadati</taxon>
        <taxon>Deferribacterota</taxon>
        <taxon>Deferribacteres</taxon>
        <taxon>Deferribacterales</taxon>
        <taxon>Flexistipitaceae</taxon>
        <taxon>Flexistipes</taxon>
    </lineage>
</organism>
<dbReference type="Gene3D" id="3.90.350.10">
    <property type="entry name" value="Transposase Inhibitor Protein From Tn5, Chain A, domain 1"/>
    <property type="match status" value="1"/>
</dbReference>
<sequence length="421" mass="48584">MIGEIRQNVKRKIVSVASSISEDNVSVKKPLHKYILEIVTGVLASKSCNLTEIARSLKEDICITNTLKRIRNNAHDHPELLELSNCYNMNKWKEKVREETIIALDAGDICHHFGNNFENHCRLRDGSKGNTGNGYYLNQISCCNPSERITFPMYLDIYSSEEQNFKSMNTESMKAVDNFVSAIGTKGLWVLDRGYDGGIMLDYFLNKDLDFVCRLTKKRHFVLGDKAISIPELVKKINRRYKIGKSFRFGYKKCYLNLEGKLHPVTVMVNKGEENKEPHILLTNGHIKKSREIRRRVMGYYHRWGVEECYRFEKQGFGIEKSLTPNFNAIKSLLGASMLAWSVLLMVQEDEILKEQVIANSKREKSKKKDRPKFIYYSLLDGISRAFIMAKEIFRFRKPKPPKLALTIDELLNKSSLGMML</sequence>